<protein>
    <submittedName>
        <fullName evidence="3">Uncharacterized protein LOC104587100</fullName>
    </submittedName>
</protein>
<feature type="compositionally biased region" description="Polar residues" evidence="1">
    <location>
        <begin position="9"/>
        <end position="26"/>
    </location>
</feature>
<dbReference type="InterPro" id="IPR004320">
    <property type="entry name" value="BPS1_pln"/>
</dbReference>
<evidence type="ECO:0000313" key="3">
    <source>
        <dbReference type="RefSeq" id="XP_010242856.1"/>
    </source>
</evidence>
<dbReference type="KEGG" id="nnu:104587100"/>
<proteinExistence type="predicted"/>
<dbReference type="OrthoDB" id="695739at2759"/>
<keyword evidence="2" id="KW-1185">Reference proteome</keyword>
<organism evidence="2 3">
    <name type="scientific">Nelumbo nucifera</name>
    <name type="common">Sacred lotus</name>
    <dbReference type="NCBI Taxonomy" id="4432"/>
    <lineage>
        <taxon>Eukaryota</taxon>
        <taxon>Viridiplantae</taxon>
        <taxon>Streptophyta</taxon>
        <taxon>Embryophyta</taxon>
        <taxon>Tracheophyta</taxon>
        <taxon>Spermatophyta</taxon>
        <taxon>Magnoliopsida</taxon>
        <taxon>Proteales</taxon>
        <taxon>Nelumbonaceae</taxon>
        <taxon>Nelumbo</taxon>
    </lineage>
</organism>
<dbReference type="PANTHER" id="PTHR33070">
    <property type="entry name" value="OS06G0725500 PROTEIN"/>
    <property type="match status" value="1"/>
</dbReference>
<dbReference type="PANTHER" id="PTHR33070:SF49">
    <property type="entry name" value="OS06G0725500 PROTEIN"/>
    <property type="match status" value="1"/>
</dbReference>
<gene>
    <name evidence="3" type="primary">LOC104587100</name>
</gene>
<evidence type="ECO:0000313" key="2">
    <source>
        <dbReference type="Proteomes" id="UP000189703"/>
    </source>
</evidence>
<dbReference type="eggNOG" id="ENOG502QQ4Y">
    <property type="taxonomic scope" value="Eukaryota"/>
</dbReference>
<dbReference type="OMA" id="DVASTHC"/>
<sequence length="300" mass="34183">MVSRFRRTLSFSAPNPIRPSSQEKSYHIRSTSFPCRSHHPLISQLKDAINELRTWVSSNPHPLSHGLNRLQSVHDSLDDLLQLPRTQDSLRRRPDWVDKLLEDFLRFVDAYSIFRTALMALKEQHLAVQVTVRRRDDSNIASYIKARKRMDKEMSKLISVVRCIGRRRRSSVPPPAASLSDVDVELAGVFRDVNDVTVSVSISLFNGMMSSSSSSSLKHWMLWGSSKKVKAAEEGIREFGEVGVERLCQLKKQGEEQVRLTLGRLQAMEDCIVGIENASERVFRSLINTRVSLLNILTDR</sequence>
<feature type="region of interest" description="Disordered" evidence="1">
    <location>
        <begin position="1"/>
        <end position="26"/>
    </location>
</feature>
<dbReference type="FunCoup" id="A0A1U7Z7A7">
    <property type="interactions" value="80"/>
</dbReference>
<reference evidence="3" key="1">
    <citation type="submission" date="2025-08" db="UniProtKB">
        <authorList>
            <consortium name="RefSeq"/>
        </authorList>
    </citation>
    <scope>IDENTIFICATION</scope>
</reference>
<accession>A0A1U7Z7A7</accession>
<dbReference type="Pfam" id="PF03087">
    <property type="entry name" value="BPS1"/>
    <property type="match status" value="1"/>
</dbReference>
<dbReference type="GO" id="GO:0048367">
    <property type="term" value="P:shoot system development"/>
    <property type="evidence" value="ECO:0007669"/>
    <property type="project" value="InterPro"/>
</dbReference>
<dbReference type="Proteomes" id="UP000189703">
    <property type="component" value="Unplaced"/>
</dbReference>
<dbReference type="GO" id="GO:0048364">
    <property type="term" value="P:root development"/>
    <property type="evidence" value="ECO:0007669"/>
    <property type="project" value="InterPro"/>
</dbReference>
<dbReference type="RefSeq" id="XP_010242856.1">
    <property type="nucleotide sequence ID" value="XM_010244554.2"/>
</dbReference>
<evidence type="ECO:0000256" key="1">
    <source>
        <dbReference type="SAM" id="MobiDB-lite"/>
    </source>
</evidence>
<dbReference type="GeneID" id="104587100"/>
<name>A0A1U7Z7A7_NELNU</name>
<dbReference type="AlphaFoldDB" id="A0A1U7Z7A7"/>
<dbReference type="InParanoid" id="A0A1U7Z7A7"/>